<keyword evidence="1" id="KW-1133">Transmembrane helix</keyword>
<evidence type="ECO:0000313" key="3">
    <source>
        <dbReference type="Proteomes" id="UP001595846"/>
    </source>
</evidence>
<accession>A0ABD5NR66</accession>
<dbReference type="AlphaFoldDB" id="A0ABD5NR66"/>
<keyword evidence="2" id="KW-0378">Hydrolase</keyword>
<comment type="caution">
    <text evidence="2">The sequence shown here is derived from an EMBL/GenBank/DDBJ whole genome shotgun (WGS) entry which is preliminary data.</text>
</comment>
<name>A0ABD5NR66_9EURY</name>
<feature type="transmembrane region" description="Helical" evidence="1">
    <location>
        <begin position="154"/>
        <end position="174"/>
    </location>
</feature>
<evidence type="ECO:0000256" key="1">
    <source>
        <dbReference type="SAM" id="Phobius"/>
    </source>
</evidence>
<keyword evidence="3" id="KW-1185">Reference proteome</keyword>
<reference evidence="2 3" key="1">
    <citation type="journal article" date="2019" name="Int. J. Syst. Evol. Microbiol.">
        <title>The Global Catalogue of Microorganisms (GCM) 10K type strain sequencing project: providing services to taxonomists for standard genome sequencing and annotation.</title>
        <authorList>
            <consortium name="The Broad Institute Genomics Platform"/>
            <consortium name="The Broad Institute Genome Sequencing Center for Infectious Disease"/>
            <person name="Wu L."/>
            <person name="Ma J."/>
        </authorList>
    </citation>
    <scope>NUCLEOTIDE SEQUENCE [LARGE SCALE GENOMIC DNA]</scope>
    <source>
        <strain evidence="2 3">IBRC-M 10256</strain>
    </source>
</reference>
<dbReference type="GO" id="GO:0016787">
    <property type="term" value="F:hydrolase activity"/>
    <property type="evidence" value="ECO:0007669"/>
    <property type="project" value="UniProtKB-KW"/>
</dbReference>
<feature type="transmembrane region" description="Helical" evidence="1">
    <location>
        <begin position="87"/>
        <end position="108"/>
    </location>
</feature>
<evidence type="ECO:0000313" key="2">
    <source>
        <dbReference type="EMBL" id="MFC3959572.1"/>
    </source>
</evidence>
<dbReference type="EMBL" id="JBHSAQ010000013">
    <property type="protein sequence ID" value="MFC3959572.1"/>
    <property type="molecule type" value="Genomic_DNA"/>
</dbReference>
<keyword evidence="1" id="KW-0812">Transmembrane</keyword>
<sequence length="199" mass="21813">MWPWEHVLVGYLAYSLLSHLWWRDRPGGTETVAVAVGALLPDLVDKPLAWEFGVFESGYALGHSLLFALPLSIVAGVVAGRLGRVRAGVALAVGYLLHLPGDLLYGYVQEGVVHTSSLLWPIERGPNPATPPGFREQVAYFLGEYRDELASGDLSTYVLIQFGLAGLVVVLWLYDGAPVLREFFRAAKRLGHRFLTVIG</sequence>
<feature type="transmembrane region" description="Helical" evidence="1">
    <location>
        <begin position="60"/>
        <end position="80"/>
    </location>
</feature>
<dbReference type="InterPro" id="IPR007404">
    <property type="entry name" value="YdjM-like"/>
</dbReference>
<dbReference type="GeneID" id="73902197"/>
<keyword evidence="1" id="KW-0472">Membrane</keyword>
<dbReference type="RefSeq" id="WP_256533085.1">
    <property type="nucleotide sequence ID" value="NZ_CP101824.1"/>
</dbReference>
<dbReference type="Proteomes" id="UP001595846">
    <property type="component" value="Unassembled WGS sequence"/>
</dbReference>
<proteinExistence type="predicted"/>
<organism evidence="2 3">
    <name type="scientific">Halovivax cerinus</name>
    <dbReference type="NCBI Taxonomy" id="1487865"/>
    <lineage>
        <taxon>Archaea</taxon>
        <taxon>Methanobacteriati</taxon>
        <taxon>Methanobacteriota</taxon>
        <taxon>Stenosarchaea group</taxon>
        <taxon>Halobacteria</taxon>
        <taxon>Halobacteriales</taxon>
        <taxon>Natrialbaceae</taxon>
        <taxon>Halovivax</taxon>
    </lineage>
</organism>
<dbReference type="Pfam" id="PF04307">
    <property type="entry name" value="YdjM"/>
    <property type="match status" value="1"/>
</dbReference>
<protein>
    <submittedName>
        <fullName evidence="2">Metal-dependent hydrolase</fullName>
    </submittedName>
</protein>
<gene>
    <name evidence="2" type="ORF">ACFOUR_14510</name>
</gene>